<dbReference type="SMART" id="SM00355">
    <property type="entry name" value="ZnF_C2H2"/>
    <property type="match status" value="3"/>
</dbReference>
<feature type="region of interest" description="Disordered" evidence="10">
    <location>
        <begin position="521"/>
        <end position="540"/>
    </location>
</feature>
<accession>A0ABR5BMC2</accession>
<gene>
    <name evidence="12" type="ORF">I306_06308</name>
</gene>
<feature type="domain" description="C2H2-type" evidence="11">
    <location>
        <begin position="133"/>
        <end position="160"/>
    </location>
</feature>
<feature type="compositionally biased region" description="Low complexity" evidence="10">
    <location>
        <begin position="193"/>
        <end position="213"/>
    </location>
</feature>
<sequence length="917" mass="99017">MAYPTLPPNLLSTPNTYSDSVSPSDPEPITPELISREPENSAQKVAKTAVNNTNAASKSTESKGEALPCKWTGCSHISESPDELYDHLCTIHVGRKSTNNLCLTCGWENCGTKCVKRDHITSHLRVHTPLKPHPCAVCGKTFKRPQDLKKHERIHTAEHHQLHKLSKAPTTTDPEFNSRVSLSSATRIDRPRSPLSTSVSPTSTSSHSLHSSSSPFDHLLATGFHTDKSVSPTPSALALLHKKQHEELAAYQQKEMLVLQQLAFNQQQSQAYAARLAAEPFNAGAGAKRGQVDAFHELLSDVKKRKVEPVYDQDMIHRLNALVPPTLPTSFPALPSLGGYNQYRTYPSFGGYPNLPSLHTGIYPTIAPQTQYSNQSPLPIPEIKTEADLAMFNEFMISLGRDAAANKAGPHPMTQSASGSGASNGYSASNSGTPLSETSGGVEDLFNAEELASLGLAGMPGISVHSGDMHNSNDESTHSVSDASPPAVSFGGLYPSLEAMRNRNNSAPDVSALPSAAKRPIAGLPRGSMGNVHSSSANQSTKPSYLSGMYGFNSSQQYDEATHDYLHGLSNGHHNDYSHSANNGATNPYASFDSLARNKQSLPAATLAPKMFHNKVYRDVAPLGTAVSKRARESAERTNMEDSDSEDLYDEPESSHGYAVSNERAREERTPKIPVRSLIISTRALSPSTASGKEDDLKLPAISPSHVEPGTDLPPLHSIQGGHGSGLYRRTSSLSSNSTSTSGSSSFNNSLAPSNVASGTTTPRGSTPPRGVPTKRHTEDEIVRGVKRLELGPAEPLRSTTPELVDSATTERAASLERDQKPDISTLSSSSSSPPPPSGNPLPSISTASEEGKGITMEEMRRRHAALIKSWLVAVNLQWRRTKMEEMQRKQREEMEEREEEGEVMNVDERERVGVVA</sequence>
<keyword evidence="2" id="KW-0678">Repressor</keyword>
<feature type="compositionally biased region" description="Low complexity" evidence="10">
    <location>
        <begin position="731"/>
        <end position="750"/>
    </location>
</feature>
<feature type="compositionally biased region" description="Polar residues" evidence="10">
    <location>
        <begin position="679"/>
        <end position="691"/>
    </location>
</feature>
<evidence type="ECO:0000256" key="7">
    <source>
        <dbReference type="ARBA" id="ARBA00023242"/>
    </source>
</evidence>
<dbReference type="SUPFAM" id="SSF57667">
    <property type="entry name" value="beta-beta-alpha zinc fingers"/>
    <property type="match status" value="1"/>
</dbReference>
<feature type="region of interest" description="Disordered" evidence="10">
    <location>
        <begin position="157"/>
        <end position="213"/>
    </location>
</feature>
<evidence type="ECO:0000256" key="9">
    <source>
        <dbReference type="PROSITE-ProRule" id="PRU00042"/>
    </source>
</evidence>
<dbReference type="PROSITE" id="PS50157">
    <property type="entry name" value="ZINC_FINGER_C2H2_2"/>
    <property type="match status" value="2"/>
</dbReference>
<dbReference type="PANTHER" id="PTHR47257:SF1">
    <property type="entry name" value="PH-RESPONSE TRANSCRIPTION FACTOR PACC_RIM101"/>
    <property type="match status" value="1"/>
</dbReference>
<dbReference type="PROSITE" id="PS00028">
    <property type="entry name" value="ZINC_FINGER_C2H2_1"/>
    <property type="match status" value="2"/>
</dbReference>
<feature type="compositionally biased region" description="Low complexity" evidence="10">
    <location>
        <begin position="44"/>
        <end position="59"/>
    </location>
</feature>
<evidence type="ECO:0000259" key="11">
    <source>
        <dbReference type="PROSITE" id="PS50157"/>
    </source>
</evidence>
<evidence type="ECO:0000256" key="2">
    <source>
        <dbReference type="ARBA" id="ARBA00022491"/>
    </source>
</evidence>
<proteinExistence type="inferred from homology"/>
<feature type="region of interest" description="Disordered" evidence="10">
    <location>
        <begin position="406"/>
        <end position="440"/>
    </location>
</feature>
<dbReference type="EMBL" id="KN848782">
    <property type="protein sequence ID" value="KIR76688.1"/>
    <property type="molecule type" value="Genomic_DNA"/>
</dbReference>
<feature type="compositionally biased region" description="Polar residues" evidence="10">
    <location>
        <begin position="798"/>
        <end position="812"/>
    </location>
</feature>
<feature type="region of interest" description="Disordered" evidence="10">
    <location>
        <begin position="1"/>
        <end position="66"/>
    </location>
</feature>
<evidence type="ECO:0000256" key="10">
    <source>
        <dbReference type="SAM" id="MobiDB-lite"/>
    </source>
</evidence>
<keyword evidence="5 9" id="KW-0863">Zinc-finger</keyword>
<evidence type="ECO:0000256" key="1">
    <source>
        <dbReference type="ARBA" id="ARBA00004123"/>
    </source>
</evidence>
<feature type="region of interest" description="Disordered" evidence="10">
    <location>
        <begin position="628"/>
        <end position="852"/>
    </location>
</feature>
<keyword evidence="6" id="KW-0862">Zinc</keyword>
<feature type="compositionally biased region" description="Polar residues" evidence="10">
    <location>
        <begin position="531"/>
        <end position="540"/>
    </location>
</feature>
<organism evidence="12 13">
    <name type="scientific">Cryptococcus gattii EJB2</name>
    <dbReference type="NCBI Taxonomy" id="1296103"/>
    <lineage>
        <taxon>Eukaryota</taxon>
        <taxon>Fungi</taxon>
        <taxon>Dikarya</taxon>
        <taxon>Basidiomycota</taxon>
        <taxon>Agaricomycotina</taxon>
        <taxon>Tremellomycetes</taxon>
        <taxon>Tremellales</taxon>
        <taxon>Cryptococcaceae</taxon>
        <taxon>Cryptococcus</taxon>
        <taxon>Cryptococcus gattii species complex</taxon>
    </lineage>
</organism>
<evidence type="ECO:0000256" key="5">
    <source>
        <dbReference type="ARBA" id="ARBA00022771"/>
    </source>
</evidence>
<dbReference type="Pfam" id="PF00096">
    <property type="entry name" value="zf-C2H2"/>
    <property type="match status" value="1"/>
</dbReference>
<dbReference type="InterPro" id="IPR013087">
    <property type="entry name" value="Znf_C2H2_type"/>
</dbReference>
<evidence type="ECO:0000313" key="13">
    <source>
        <dbReference type="Proteomes" id="UP000054272"/>
    </source>
</evidence>
<keyword evidence="3" id="KW-0479">Metal-binding</keyword>
<feature type="compositionally biased region" description="Basic and acidic residues" evidence="10">
    <location>
        <begin position="907"/>
        <end position="917"/>
    </location>
</feature>
<dbReference type="InterPro" id="IPR050806">
    <property type="entry name" value="pacC/RIM101"/>
</dbReference>
<comment type="subcellular location">
    <subcellularLocation>
        <location evidence="1">Nucleus</location>
    </subcellularLocation>
</comment>
<evidence type="ECO:0000256" key="6">
    <source>
        <dbReference type="ARBA" id="ARBA00022833"/>
    </source>
</evidence>
<feature type="region of interest" description="Disordered" evidence="10">
    <location>
        <begin position="890"/>
        <end position="917"/>
    </location>
</feature>
<feature type="compositionally biased region" description="Basic and acidic residues" evidence="10">
    <location>
        <begin position="776"/>
        <end position="790"/>
    </location>
</feature>
<feature type="domain" description="C2H2-type" evidence="11">
    <location>
        <begin position="103"/>
        <end position="132"/>
    </location>
</feature>
<feature type="compositionally biased region" description="Low complexity" evidence="10">
    <location>
        <begin position="416"/>
        <end position="432"/>
    </location>
</feature>
<dbReference type="Gene3D" id="3.30.160.60">
    <property type="entry name" value="Classic Zinc Finger"/>
    <property type="match status" value="2"/>
</dbReference>
<evidence type="ECO:0000313" key="12">
    <source>
        <dbReference type="EMBL" id="KIR76688.1"/>
    </source>
</evidence>
<feature type="compositionally biased region" description="Low complexity" evidence="10">
    <location>
        <begin position="758"/>
        <end position="769"/>
    </location>
</feature>
<feature type="compositionally biased region" description="Acidic residues" evidence="10">
    <location>
        <begin position="641"/>
        <end position="652"/>
    </location>
</feature>
<evidence type="ECO:0000256" key="8">
    <source>
        <dbReference type="ARBA" id="ARBA00038089"/>
    </source>
</evidence>
<dbReference type="Proteomes" id="UP000054272">
    <property type="component" value="Unassembled WGS sequence"/>
</dbReference>
<keyword evidence="7" id="KW-0539">Nucleus</keyword>
<dbReference type="PANTHER" id="PTHR47257">
    <property type="entry name" value="PH-RESPONSE TRANSCRIPTION FACTOR PACC/RIM101"/>
    <property type="match status" value="1"/>
</dbReference>
<evidence type="ECO:0000256" key="4">
    <source>
        <dbReference type="ARBA" id="ARBA00022737"/>
    </source>
</evidence>
<protein>
    <submittedName>
        <fullName evidence="12">PH-response transcription factor pacC/RIM101</fullName>
    </submittedName>
</protein>
<keyword evidence="4" id="KW-0677">Repeat</keyword>
<feature type="region of interest" description="Disordered" evidence="10">
    <location>
        <begin position="465"/>
        <end position="487"/>
    </location>
</feature>
<feature type="compositionally biased region" description="Basic and acidic residues" evidence="10">
    <location>
        <begin position="467"/>
        <end position="477"/>
    </location>
</feature>
<feature type="compositionally biased region" description="Polar residues" evidence="10">
    <location>
        <begin position="168"/>
        <end position="186"/>
    </location>
</feature>
<feature type="compositionally biased region" description="Basic and acidic residues" evidence="10">
    <location>
        <begin position="630"/>
        <end position="640"/>
    </location>
</feature>
<dbReference type="InterPro" id="IPR036236">
    <property type="entry name" value="Znf_C2H2_sf"/>
</dbReference>
<reference evidence="12 13" key="1">
    <citation type="submission" date="2015-01" db="EMBL/GenBank/DDBJ databases">
        <title>The Genome Sequence of Cryptococcus gattii EJB2.</title>
        <authorList>
            <consortium name="The Broad Institute Genomics Platform"/>
            <person name="Cuomo C."/>
            <person name="Litvintseva A."/>
            <person name="Chen Y."/>
            <person name="Heitman J."/>
            <person name="Sun S."/>
            <person name="Springer D."/>
            <person name="Dromer F."/>
            <person name="Young S."/>
            <person name="Zeng Q."/>
            <person name="Gargeya S."/>
            <person name="Abouelleil A."/>
            <person name="Alvarado L."/>
            <person name="Chapman S.B."/>
            <person name="Gainer-Dewar J."/>
            <person name="Goldberg J."/>
            <person name="Griggs A."/>
            <person name="Gujja S."/>
            <person name="Hansen M."/>
            <person name="Howarth C."/>
            <person name="Imamovic A."/>
            <person name="Larimer J."/>
            <person name="Murphy C."/>
            <person name="Naylor J."/>
            <person name="Pearson M."/>
            <person name="Priest M."/>
            <person name="Roberts A."/>
            <person name="Saif S."/>
            <person name="Shea T."/>
            <person name="Sykes S."/>
            <person name="Wortman J."/>
            <person name="Nusbaum C."/>
            <person name="Birren B."/>
        </authorList>
    </citation>
    <scope>NUCLEOTIDE SEQUENCE [LARGE SCALE GENOMIC DNA]</scope>
    <source>
        <strain evidence="12 13">EJB2</strain>
    </source>
</reference>
<feature type="compositionally biased region" description="Low complexity" evidence="10">
    <location>
        <begin position="823"/>
        <end position="832"/>
    </location>
</feature>
<keyword evidence="13" id="KW-1185">Reference proteome</keyword>
<name>A0ABR5BMC2_9TREE</name>
<comment type="similarity">
    <text evidence="8">Belongs to the pacC/RIM101 family.</text>
</comment>
<evidence type="ECO:0000256" key="3">
    <source>
        <dbReference type="ARBA" id="ARBA00022723"/>
    </source>
</evidence>